<comment type="caution">
    <text evidence="13">The sequence shown here is derived from an EMBL/GenBank/DDBJ whole genome shotgun (WGS) entry which is preliminary data.</text>
</comment>
<evidence type="ECO:0000256" key="2">
    <source>
        <dbReference type="ARBA" id="ARBA00010845"/>
    </source>
</evidence>
<evidence type="ECO:0000256" key="3">
    <source>
        <dbReference type="ARBA" id="ARBA00022454"/>
    </source>
</evidence>
<keyword evidence="8" id="KW-0137">Centromere</keyword>
<dbReference type="InterPro" id="IPR011515">
    <property type="entry name" value="Shugoshin_C"/>
</dbReference>
<gene>
    <name evidence="13" type="ORF">EDD36DRAFT_240865</name>
</gene>
<keyword evidence="6 9" id="KW-0175">Coiled coil</keyword>
<dbReference type="Pfam" id="PF07558">
    <property type="entry name" value="Shugoshin_N"/>
    <property type="match status" value="1"/>
</dbReference>
<dbReference type="Pfam" id="PF07557">
    <property type="entry name" value="Shugoshin_C"/>
    <property type="match status" value="1"/>
</dbReference>
<feature type="compositionally biased region" description="Basic and acidic residues" evidence="10">
    <location>
        <begin position="515"/>
        <end position="578"/>
    </location>
</feature>
<dbReference type="GO" id="GO:0005634">
    <property type="term" value="C:nucleus"/>
    <property type="evidence" value="ECO:0007669"/>
    <property type="project" value="InterPro"/>
</dbReference>
<keyword evidence="4" id="KW-0132">Cell division</keyword>
<dbReference type="EMBL" id="MU404354">
    <property type="protein sequence ID" value="KAI1612597.1"/>
    <property type="molecule type" value="Genomic_DNA"/>
</dbReference>
<evidence type="ECO:0000259" key="11">
    <source>
        <dbReference type="Pfam" id="PF07557"/>
    </source>
</evidence>
<evidence type="ECO:0000259" key="12">
    <source>
        <dbReference type="Pfam" id="PF07558"/>
    </source>
</evidence>
<keyword evidence="7" id="KW-0131">Cell cycle</keyword>
<evidence type="ECO:0000256" key="9">
    <source>
        <dbReference type="SAM" id="Coils"/>
    </source>
</evidence>
<dbReference type="AlphaFoldDB" id="A0AAN6DW06"/>
<feature type="region of interest" description="Disordered" evidence="10">
    <location>
        <begin position="178"/>
        <end position="258"/>
    </location>
</feature>
<dbReference type="Proteomes" id="UP001203852">
    <property type="component" value="Unassembled WGS sequence"/>
</dbReference>
<feature type="compositionally biased region" description="Low complexity" evidence="10">
    <location>
        <begin position="620"/>
        <end position="638"/>
    </location>
</feature>
<evidence type="ECO:0000256" key="7">
    <source>
        <dbReference type="ARBA" id="ARBA00023306"/>
    </source>
</evidence>
<feature type="domain" description="Shugoshin C-terminal" evidence="11">
    <location>
        <begin position="445"/>
        <end position="468"/>
    </location>
</feature>
<evidence type="ECO:0000256" key="8">
    <source>
        <dbReference type="ARBA" id="ARBA00023328"/>
    </source>
</evidence>
<evidence type="ECO:0000256" key="5">
    <source>
        <dbReference type="ARBA" id="ARBA00022829"/>
    </source>
</evidence>
<keyword evidence="3" id="KW-0158">Chromosome</keyword>
<evidence type="ECO:0008006" key="15">
    <source>
        <dbReference type="Google" id="ProtNLM"/>
    </source>
</evidence>
<evidence type="ECO:0000313" key="14">
    <source>
        <dbReference type="Proteomes" id="UP001203852"/>
    </source>
</evidence>
<evidence type="ECO:0000256" key="6">
    <source>
        <dbReference type="ARBA" id="ARBA00023054"/>
    </source>
</evidence>
<feature type="compositionally biased region" description="Basic and acidic residues" evidence="10">
    <location>
        <begin position="348"/>
        <end position="364"/>
    </location>
</feature>
<feature type="compositionally biased region" description="Basic residues" evidence="10">
    <location>
        <begin position="605"/>
        <end position="619"/>
    </location>
</feature>
<dbReference type="InterPro" id="IPR011516">
    <property type="entry name" value="Shugoshin_N"/>
</dbReference>
<dbReference type="GO" id="GO:0000779">
    <property type="term" value="C:condensed chromosome, centromeric region"/>
    <property type="evidence" value="ECO:0007669"/>
    <property type="project" value="UniProtKB-ARBA"/>
</dbReference>
<feature type="domain" description="Shugoshin N-terminal coiled-coil" evidence="12">
    <location>
        <begin position="18"/>
        <end position="62"/>
    </location>
</feature>
<protein>
    <recommendedName>
        <fullName evidence="15">Shugoshin C-terminal domain-containing protein</fullName>
    </recommendedName>
</protein>
<dbReference type="GO" id="GO:0045132">
    <property type="term" value="P:meiotic chromosome segregation"/>
    <property type="evidence" value="ECO:0007669"/>
    <property type="project" value="InterPro"/>
</dbReference>
<feature type="coiled-coil region" evidence="9">
    <location>
        <begin position="33"/>
        <end position="60"/>
    </location>
</feature>
<accession>A0AAN6DW06</accession>
<evidence type="ECO:0000256" key="4">
    <source>
        <dbReference type="ARBA" id="ARBA00022618"/>
    </source>
</evidence>
<comment type="similarity">
    <text evidence="2">Belongs to the shugoshin family.</text>
</comment>
<proteinExistence type="inferred from homology"/>
<feature type="compositionally biased region" description="Low complexity" evidence="10">
    <location>
        <begin position="691"/>
        <end position="707"/>
    </location>
</feature>
<keyword evidence="14" id="KW-1185">Reference proteome</keyword>
<reference evidence="13" key="1">
    <citation type="journal article" date="2022" name="bioRxiv">
        <title>Deciphering the potential niche of two novel black yeast fungi from a biological soil crust based on their genomes, phenotypes, and melanin regulation.</title>
        <authorList>
            <consortium name="DOE Joint Genome Institute"/>
            <person name="Carr E.C."/>
            <person name="Barton Q."/>
            <person name="Grambo S."/>
            <person name="Sullivan M."/>
            <person name="Renfro C.M."/>
            <person name="Kuo A."/>
            <person name="Pangilinan J."/>
            <person name="Lipzen A."/>
            <person name="Keymanesh K."/>
            <person name="Savage E."/>
            <person name="Barry K."/>
            <person name="Grigoriev I.V."/>
            <person name="Riekhof W.R."/>
            <person name="Harris S.S."/>
        </authorList>
    </citation>
    <scope>NUCLEOTIDE SEQUENCE</scope>
    <source>
        <strain evidence="13">JF 03-4F</strain>
    </source>
</reference>
<keyword evidence="5" id="KW-0159">Chromosome partition</keyword>
<feature type="compositionally biased region" description="Basic and acidic residues" evidence="10">
    <location>
        <begin position="382"/>
        <end position="396"/>
    </location>
</feature>
<evidence type="ECO:0000313" key="13">
    <source>
        <dbReference type="EMBL" id="KAI1612597.1"/>
    </source>
</evidence>
<name>A0AAN6DW06_9EURO</name>
<sequence length="717" mass="79132">MAKLNEVPPPPTENIDALKRRFIRQNREIARVNSTQSQRIRNLEAECARLVAENVSLREQAIAAHVEAERWRNANGMGREVLDMKERLVSKVNEMSLLLVEMGQIPERAAKTGRRKSRISTSQSLAEQEWRSRQSMREAAAVERDMLDGRLPPISEDKLYPRRTLESAEVMALRNEKALQQASESPDLGPPPVAHFDVGDDVAFDTTTSENKNDEDVAQQPPMLEKRRKRRTSALLQDMPLEEHSDPEKSAQQLLKSGAKRKLDLTELEERVPQQPSDIDDFVFQRKQDIWSNPAALKKASRFTRPPGRENEEKTGEKSLQSPQKSAGADRKILAPKSTNSPAKRKVRVADKLSSSKDDGEERPTSATSKQAKRSHIQIPPEVHDIVLESEGRPDSKNLPPKTPAPQDPDILSPTSTEPSVRITHHTREAAITNSVEDVLNGSIGRGSRRARPAVSYALPNLRDKMRRPTKELVGAVEGLDKNKETTAVSIAGGTEREGSEGAIPAESQGSILKMKQEKQPSGGKWKELPLSRDKKEEPTSPLRDKERKEKDRGKIVVRNDRNQDGKQDSDELERSVDRLSIFDPPASSPIDEDKENEPPATTTSRRRSTAVPPTRRHSVQPSSSSSTAQTQSLANTSHPNLRTGAHPPRPNSAASLRQDPGSGRSKGLRPPSSVSINLVGGESDANAPGSTVAATTTASATSSTDRAASRRRSMMV</sequence>
<evidence type="ECO:0000256" key="10">
    <source>
        <dbReference type="SAM" id="MobiDB-lite"/>
    </source>
</evidence>
<dbReference type="GO" id="GO:0051301">
    <property type="term" value="P:cell division"/>
    <property type="evidence" value="ECO:0007669"/>
    <property type="project" value="UniProtKB-KW"/>
</dbReference>
<feature type="region of interest" description="Disordered" evidence="10">
    <location>
        <begin position="109"/>
        <end position="133"/>
    </location>
</feature>
<evidence type="ECO:0000256" key="1">
    <source>
        <dbReference type="ARBA" id="ARBA00004584"/>
    </source>
</evidence>
<comment type="subcellular location">
    <subcellularLocation>
        <location evidence="1">Chromosome</location>
        <location evidence="1">Centromere</location>
    </subcellularLocation>
</comment>
<feature type="region of interest" description="Disordered" evidence="10">
    <location>
        <begin position="290"/>
        <end position="421"/>
    </location>
</feature>
<feature type="region of interest" description="Disordered" evidence="10">
    <location>
        <begin position="487"/>
        <end position="717"/>
    </location>
</feature>
<feature type="compositionally biased region" description="Basic and acidic residues" evidence="10">
    <location>
        <begin position="307"/>
        <end position="317"/>
    </location>
</feature>
<organism evidence="13 14">
    <name type="scientific">Exophiala viscosa</name>
    <dbReference type="NCBI Taxonomy" id="2486360"/>
    <lineage>
        <taxon>Eukaryota</taxon>
        <taxon>Fungi</taxon>
        <taxon>Dikarya</taxon>
        <taxon>Ascomycota</taxon>
        <taxon>Pezizomycotina</taxon>
        <taxon>Eurotiomycetes</taxon>
        <taxon>Chaetothyriomycetidae</taxon>
        <taxon>Chaetothyriales</taxon>
        <taxon>Herpotrichiellaceae</taxon>
        <taxon>Exophiala</taxon>
    </lineage>
</organism>